<evidence type="ECO:0000313" key="2">
    <source>
        <dbReference type="Proteomes" id="UP000182762"/>
    </source>
</evidence>
<dbReference type="EMBL" id="FOXX01000003">
    <property type="protein sequence ID" value="SFQ45985.1"/>
    <property type="molecule type" value="Genomic_DNA"/>
</dbReference>
<dbReference type="Proteomes" id="UP000182762">
    <property type="component" value="Unassembled WGS sequence"/>
</dbReference>
<gene>
    <name evidence="1" type="ORF">SAMN02745910_01455</name>
</gene>
<evidence type="ECO:0000313" key="1">
    <source>
        <dbReference type="EMBL" id="SFQ45985.1"/>
    </source>
</evidence>
<protein>
    <submittedName>
        <fullName evidence="1">Uncharacterized protein</fullName>
    </submittedName>
</protein>
<comment type="caution">
    <text evidence="1">The sequence shown here is derived from an EMBL/GenBank/DDBJ whole genome shotgun (WGS) entry which is preliminary data.</text>
</comment>
<dbReference type="GeneID" id="93713860"/>
<organism evidence="1 2">
    <name type="scientific">Priestia endophytica DSM 13796</name>
    <dbReference type="NCBI Taxonomy" id="1121089"/>
    <lineage>
        <taxon>Bacteria</taxon>
        <taxon>Bacillati</taxon>
        <taxon>Bacillota</taxon>
        <taxon>Bacilli</taxon>
        <taxon>Bacillales</taxon>
        <taxon>Bacillaceae</taxon>
        <taxon>Priestia</taxon>
    </lineage>
</organism>
<accession>A0A1I5YPK8</accession>
<proteinExistence type="predicted"/>
<keyword evidence="2" id="KW-1185">Reference proteome</keyword>
<dbReference type="RefSeq" id="WP_167360136.1">
    <property type="nucleotide sequence ID" value="NZ_FOXX01000003.1"/>
</dbReference>
<sequence>MTLYQEYTLPDGKIKIRKVVKGRYIQEEMKLLYTSERDILSIQLLDKNFLQKPK</sequence>
<reference evidence="1 2" key="1">
    <citation type="submission" date="2016-10" db="EMBL/GenBank/DDBJ databases">
        <authorList>
            <person name="Varghese N."/>
            <person name="Submissions S."/>
        </authorList>
    </citation>
    <scope>NUCLEOTIDE SEQUENCE [LARGE SCALE GENOMIC DNA]</scope>
    <source>
        <strain evidence="1 2">DSM 13796</strain>
    </source>
</reference>
<name>A0A1I5YPK8_9BACI</name>